<evidence type="ECO:0000313" key="3">
    <source>
        <dbReference type="Proteomes" id="UP000326198"/>
    </source>
</evidence>
<feature type="compositionally biased region" description="Polar residues" evidence="1">
    <location>
        <begin position="334"/>
        <end position="344"/>
    </location>
</feature>
<dbReference type="GO" id="GO:0019901">
    <property type="term" value="F:protein kinase binding"/>
    <property type="evidence" value="ECO:0007669"/>
    <property type="project" value="InterPro"/>
</dbReference>
<dbReference type="GO" id="GO:0000307">
    <property type="term" value="C:cyclin-dependent protein kinase holoenzyme complex"/>
    <property type="evidence" value="ECO:0007669"/>
    <property type="project" value="TreeGrafter"/>
</dbReference>
<feature type="compositionally biased region" description="Basic and acidic residues" evidence="1">
    <location>
        <begin position="504"/>
        <end position="516"/>
    </location>
</feature>
<feature type="region of interest" description="Disordered" evidence="1">
    <location>
        <begin position="1"/>
        <end position="182"/>
    </location>
</feature>
<feature type="region of interest" description="Disordered" evidence="1">
    <location>
        <begin position="482"/>
        <end position="526"/>
    </location>
</feature>
<feature type="compositionally biased region" description="Low complexity" evidence="1">
    <location>
        <begin position="368"/>
        <end position="377"/>
    </location>
</feature>
<feature type="compositionally biased region" description="Low complexity" evidence="1">
    <location>
        <begin position="41"/>
        <end position="74"/>
    </location>
</feature>
<evidence type="ECO:0000313" key="2">
    <source>
        <dbReference type="EMBL" id="KAE8379305.1"/>
    </source>
</evidence>
<gene>
    <name evidence="2" type="ORF">BDV26DRAFT_172159</name>
</gene>
<dbReference type="Pfam" id="PF08613">
    <property type="entry name" value="Cyclin"/>
    <property type="match status" value="2"/>
</dbReference>
<dbReference type="EMBL" id="ML736196">
    <property type="protein sequence ID" value="KAE8379305.1"/>
    <property type="molecule type" value="Genomic_DNA"/>
</dbReference>
<sequence length="526" mass="57888">MGSVLLNHPRSDHLDSSYTMLGGAITPSESVYRPPSRHTSHPSSHLDTGSSRSTSTNTTPTSSTAPPSASAADSAHLHSHASHDVPAYINRSSHTPSQSSTRDSSATPGSTYTPMSSTHVPRPNSSSYPAFHSSQHVSTNQTAAAQITGSYRESHSSPASPQLKPTFQSLRSLGGSEASSPSRIKVRDLSHIQSFASEEFLAQSQRDRIPGQWYQERQYEISSMPVTDIIEMVAGLLTKITTTNDTHHEQIHRHIPPLDGTASLSPQATSVLAFHGKNVPSISILSYLTRIHKYCPTTYEVFLSLLVYFDRMTELVNKGQLERLQRRRGHIQADSGSRPRSQASAVKPAHASPMVTPPSSAGMRAQDPTSPSSISPSLQPQEEDDYLSHFFVVDSFNIHRLVIAGVTCASKFFSDVFYTNSRYAKVGGLPLVELNHLELQFLLLNDFRLSIPVEELEAYGTMLVEFYAREIVAQQQQQQQIASQTEVPRPFGSSTRADPQSDVMHMRSPEKRRPDQPEIQQTPTPP</sequence>
<accession>A0A5N7BC10</accession>
<dbReference type="PANTHER" id="PTHR15615">
    <property type="match status" value="1"/>
</dbReference>
<reference evidence="2 3" key="1">
    <citation type="submission" date="2019-04" db="EMBL/GenBank/DDBJ databases">
        <title>Friends and foes A comparative genomics studyof 23 Aspergillus species from section Flavi.</title>
        <authorList>
            <consortium name="DOE Joint Genome Institute"/>
            <person name="Kjaerbolling I."/>
            <person name="Vesth T."/>
            <person name="Frisvad J.C."/>
            <person name="Nybo J.L."/>
            <person name="Theobald S."/>
            <person name="Kildgaard S."/>
            <person name="Isbrandt T."/>
            <person name="Kuo A."/>
            <person name="Sato A."/>
            <person name="Lyhne E.K."/>
            <person name="Kogle M.E."/>
            <person name="Wiebenga A."/>
            <person name="Kun R.S."/>
            <person name="Lubbers R.J."/>
            <person name="Makela M.R."/>
            <person name="Barry K."/>
            <person name="Chovatia M."/>
            <person name="Clum A."/>
            <person name="Daum C."/>
            <person name="Haridas S."/>
            <person name="He G."/>
            <person name="LaButti K."/>
            <person name="Lipzen A."/>
            <person name="Mondo S."/>
            <person name="Riley R."/>
            <person name="Salamov A."/>
            <person name="Simmons B.A."/>
            <person name="Magnuson J.K."/>
            <person name="Henrissat B."/>
            <person name="Mortensen U.H."/>
            <person name="Larsen T.O."/>
            <person name="Devries R.P."/>
            <person name="Grigoriev I.V."/>
            <person name="Machida M."/>
            <person name="Baker S.E."/>
            <person name="Andersen M.R."/>
        </authorList>
    </citation>
    <scope>NUCLEOTIDE SEQUENCE [LARGE SCALE GENOMIC DNA]</scope>
    <source>
        <strain evidence="2 3">IBT 29228</strain>
    </source>
</reference>
<feature type="region of interest" description="Disordered" evidence="1">
    <location>
        <begin position="328"/>
        <end position="380"/>
    </location>
</feature>
<dbReference type="PANTHER" id="PTHR15615:SF94">
    <property type="entry name" value="PHO85 CYCLIN-6-RELATED"/>
    <property type="match status" value="1"/>
</dbReference>
<feature type="compositionally biased region" description="Polar residues" evidence="1">
    <location>
        <begin position="482"/>
        <end position="498"/>
    </location>
</feature>
<keyword evidence="3" id="KW-1185">Reference proteome</keyword>
<protein>
    <submittedName>
        <fullName evidence="2">Cyclin-domain-containing protein</fullName>
    </submittedName>
</protein>
<organism evidence="2 3">
    <name type="scientific">Aspergillus bertholletiae</name>
    <dbReference type="NCBI Taxonomy" id="1226010"/>
    <lineage>
        <taxon>Eukaryota</taxon>
        <taxon>Fungi</taxon>
        <taxon>Dikarya</taxon>
        <taxon>Ascomycota</taxon>
        <taxon>Pezizomycotina</taxon>
        <taxon>Eurotiomycetes</taxon>
        <taxon>Eurotiomycetidae</taxon>
        <taxon>Eurotiales</taxon>
        <taxon>Aspergillaceae</taxon>
        <taxon>Aspergillus</taxon>
        <taxon>Aspergillus subgen. Circumdati</taxon>
    </lineage>
</organism>
<dbReference type="GO" id="GO:0005634">
    <property type="term" value="C:nucleus"/>
    <property type="evidence" value="ECO:0007669"/>
    <property type="project" value="TreeGrafter"/>
</dbReference>
<dbReference type="GO" id="GO:0016538">
    <property type="term" value="F:cyclin-dependent protein serine/threonine kinase regulator activity"/>
    <property type="evidence" value="ECO:0007669"/>
    <property type="project" value="TreeGrafter"/>
</dbReference>
<dbReference type="OrthoDB" id="1060854at2759"/>
<feature type="compositionally biased region" description="Polar residues" evidence="1">
    <location>
        <begin position="90"/>
        <end position="182"/>
    </location>
</feature>
<name>A0A5N7BC10_9EURO</name>
<proteinExistence type="predicted"/>
<dbReference type="Proteomes" id="UP000326198">
    <property type="component" value="Unassembled WGS sequence"/>
</dbReference>
<evidence type="ECO:0000256" key="1">
    <source>
        <dbReference type="SAM" id="MobiDB-lite"/>
    </source>
</evidence>
<dbReference type="Gene3D" id="1.10.472.10">
    <property type="entry name" value="Cyclin-like"/>
    <property type="match status" value="1"/>
</dbReference>
<dbReference type="AlphaFoldDB" id="A0A5N7BC10"/>
<dbReference type="CDD" id="cd20558">
    <property type="entry name" value="CYCLIN_ScPCL7-like"/>
    <property type="match status" value="1"/>
</dbReference>
<dbReference type="InterPro" id="IPR013922">
    <property type="entry name" value="Cyclin_PHO80-like"/>
</dbReference>